<keyword evidence="5" id="KW-1185">Reference proteome</keyword>
<evidence type="ECO:0000256" key="2">
    <source>
        <dbReference type="ARBA" id="ARBA00023002"/>
    </source>
</evidence>
<dbReference type="GO" id="GO:0010181">
    <property type="term" value="F:FMN binding"/>
    <property type="evidence" value="ECO:0007669"/>
    <property type="project" value="InterPro"/>
</dbReference>
<accession>A0A0R2A216</accession>
<sequence>MTKFTEQMTFNSGVTLRNRIVMSPVTTVQSFTNGTVTQDEIRYYAQRAKGVGAIITGSANVLDAGKGWPGELSIAGDQYLPELKQLASAIQNQGAKAIVQIYHGGRMSDPAALADHQPIAPSAVPVQHRDPKVPAPIPREMTLAEIHETVKAFGEGTRRVIEAGFDGVEIHGANMYLFQQFFSPHSNRRTDEYGGSLENRYRFIGEVIDEVLATVDQYAKRPFAVGYRFSPEEYSTPGISFDDTKFLIEQLVQTRLDYLHLSLVDHRHVSIDPQYRDKPVLEYVAETIAGRKPLIGVGGVRTRDDVNEVLQTADLVAVARQLIMDPNWVQKLMLGQDEDMVSADFRSAVEYANLSRPLYDFVVAWLAANSAK</sequence>
<protein>
    <submittedName>
        <fullName evidence="4">Oxidoreductase</fullName>
    </submittedName>
</protein>
<dbReference type="PANTHER" id="PTHR43656">
    <property type="entry name" value="BINDING OXIDOREDUCTASE, PUTATIVE (AFU_ORTHOLOGUE AFUA_2G08260)-RELATED"/>
    <property type="match status" value="1"/>
</dbReference>
<feature type="domain" description="NADH:flavin oxidoreductase/NADH oxidase N-terminal" evidence="3">
    <location>
        <begin position="12"/>
        <end position="334"/>
    </location>
</feature>
<dbReference type="Proteomes" id="UP000051733">
    <property type="component" value="Unassembled WGS sequence"/>
</dbReference>
<dbReference type="GO" id="GO:0016491">
    <property type="term" value="F:oxidoreductase activity"/>
    <property type="evidence" value="ECO:0007669"/>
    <property type="project" value="UniProtKB-KW"/>
</dbReference>
<dbReference type="PATRIC" id="fig|1423813.3.peg.133"/>
<dbReference type="Pfam" id="PF00724">
    <property type="entry name" value="Oxidored_FMN"/>
    <property type="match status" value="1"/>
</dbReference>
<dbReference type="OrthoDB" id="9772736at2"/>
<organism evidence="4 5">
    <name type="scientific">Paucilactobacillus vaccinostercus DSM 20634</name>
    <dbReference type="NCBI Taxonomy" id="1423813"/>
    <lineage>
        <taxon>Bacteria</taxon>
        <taxon>Bacillati</taxon>
        <taxon>Bacillota</taxon>
        <taxon>Bacilli</taxon>
        <taxon>Lactobacillales</taxon>
        <taxon>Lactobacillaceae</taxon>
        <taxon>Paucilactobacillus</taxon>
    </lineage>
</organism>
<dbReference type="InterPro" id="IPR051799">
    <property type="entry name" value="NADH_flavin_oxidoreductase"/>
</dbReference>
<name>A0A0R2A216_9LACO</name>
<proteinExistence type="predicted"/>
<reference evidence="4 5" key="1">
    <citation type="journal article" date="2015" name="Genome Announc.">
        <title>Expanding the biotechnology potential of lactobacilli through comparative genomics of 213 strains and associated genera.</title>
        <authorList>
            <person name="Sun Z."/>
            <person name="Harris H.M."/>
            <person name="McCann A."/>
            <person name="Guo C."/>
            <person name="Argimon S."/>
            <person name="Zhang W."/>
            <person name="Yang X."/>
            <person name="Jeffery I.B."/>
            <person name="Cooney J.C."/>
            <person name="Kagawa T.F."/>
            <person name="Liu W."/>
            <person name="Song Y."/>
            <person name="Salvetti E."/>
            <person name="Wrobel A."/>
            <person name="Rasinkangas P."/>
            <person name="Parkhill J."/>
            <person name="Rea M.C."/>
            <person name="O'Sullivan O."/>
            <person name="Ritari J."/>
            <person name="Douillard F.P."/>
            <person name="Paul Ross R."/>
            <person name="Yang R."/>
            <person name="Briner A.E."/>
            <person name="Felis G.E."/>
            <person name="de Vos W.M."/>
            <person name="Barrangou R."/>
            <person name="Klaenhammer T.R."/>
            <person name="Caufield P.W."/>
            <person name="Cui Y."/>
            <person name="Zhang H."/>
            <person name="O'Toole P.W."/>
        </authorList>
    </citation>
    <scope>NUCLEOTIDE SEQUENCE [LARGE SCALE GENOMIC DNA]</scope>
    <source>
        <strain evidence="4 5">DSM 20634</strain>
    </source>
</reference>
<dbReference type="SUPFAM" id="SSF51395">
    <property type="entry name" value="FMN-linked oxidoreductases"/>
    <property type="match status" value="1"/>
</dbReference>
<dbReference type="AlphaFoldDB" id="A0A0R2A216"/>
<evidence type="ECO:0000256" key="1">
    <source>
        <dbReference type="ARBA" id="ARBA00022630"/>
    </source>
</evidence>
<evidence type="ECO:0000259" key="3">
    <source>
        <dbReference type="Pfam" id="PF00724"/>
    </source>
</evidence>
<evidence type="ECO:0000313" key="5">
    <source>
        <dbReference type="Proteomes" id="UP000051733"/>
    </source>
</evidence>
<keyword evidence="2" id="KW-0560">Oxidoreductase</keyword>
<gene>
    <name evidence="4" type="ORF">FC26_GL000126</name>
</gene>
<dbReference type="PANTHER" id="PTHR43656:SF2">
    <property type="entry name" value="BINDING OXIDOREDUCTASE, PUTATIVE (AFU_ORTHOLOGUE AFUA_2G08260)-RELATED"/>
    <property type="match status" value="1"/>
</dbReference>
<dbReference type="InterPro" id="IPR013785">
    <property type="entry name" value="Aldolase_TIM"/>
</dbReference>
<dbReference type="Gene3D" id="3.20.20.70">
    <property type="entry name" value="Aldolase class I"/>
    <property type="match status" value="1"/>
</dbReference>
<dbReference type="InterPro" id="IPR001155">
    <property type="entry name" value="OxRdtase_FMN_N"/>
</dbReference>
<evidence type="ECO:0000313" key="4">
    <source>
        <dbReference type="EMBL" id="KRM60957.1"/>
    </source>
</evidence>
<comment type="caution">
    <text evidence="4">The sequence shown here is derived from an EMBL/GenBank/DDBJ whole genome shotgun (WGS) entry which is preliminary data.</text>
</comment>
<dbReference type="STRING" id="1423813.FC26_GL000126"/>
<dbReference type="RefSeq" id="WP_057779769.1">
    <property type="nucleotide sequence ID" value="NZ_AYYY01000057.1"/>
</dbReference>
<dbReference type="EMBL" id="AYYY01000057">
    <property type="protein sequence ID" value="KRM60957.1"/>
    <property type="molecule type" value="Genomic_DNA"/>
</dbReference>
<dbReference type="CDD" id="cd04735">
    <property type="entry name" value="OYE_like_4_FMN"/>
    <property type="match status" value="1"/>
</dbReference>
<keyword evidence="1" id="KW-0285">Flavoprotein</keyword>